<organism evidence="2 3">
    <name type="scientific">Tropicibacter naphthalenivorans</name>
    <dbReference type="NCBI Taxonomy" id="441103"/>
    <lineage>
        <taxon>Bacteria</taxon>
        <taxon>Pseudomonadati</taxon>
        <taxon>Pseudomonadota</taxon>
        <taxon>Alphaproteobacteria</taxon>
        <taxon>Rhodobacterales</taxon>
        <taxon>Roseobacteraceae</taxon>
        <taxon>Tropicibacter</taxon>
    </lineage>
</organism>
<dbReference type="OrthoDB" id="8116725at2"/>
<name>A0A0P1GBS4_9RHOB</name>
<dbReference type="RefSeq" id="WP_058247613.1">
    <property type="nucleotide sequence ID" value="NZ_CYSE01000003.1"/>
</dbReference>
<reference evidence="2 3" key="1">
    <citation type="submission" date="2015-09" db="EMBL/GenBank/DDBJ databases">
        <authorList>
            <consortium name="Swine Surveillance"/>
        </authorList>
    </citation>
    <scope>NUCLEOTIDE SEQUENCE [LARGE SCALE GENOMIC DNA]</scope>
    <source>
        <strain evidence="2 3">CECT 7648</strain>
    </source>
</reference>
<dbReference type="STRING" id="441103.TRN7648_02124"/>
<proteinExistence type="predicted"/>
<accession>A0A0P1GBS4</accession>
<dbReference type="InterPro" id="IPR009506">
    <property type="entry name" value="YjiS-like"/>
</dbReference>
<keyword evidence="3" id="KW-1185">Reference proteome</keyword>
<dbReference type="Proteomes" id="UP000054935">
    <property type="component" value="Unassembled WGS sequence"/>
</dbReference>
<evidence type="ECO:0000259" key="1">
    <source>
        <dbReference type="Pfam" id="PF06568"/>
    </source>
</evidence>
<evidence type="ECO:0000313" key="2">
    <source>
        <dbReference type="EMBL" id="CUH78711.1"/>
    </source>
</evidence>
<gene>
    <name evidence="2" type="ORF">TRN7648_02124</name>
</gene>
<protein>
    <recommendedName>
        <fullName evidence="1">YjiS-like domain-containing protein</fullName>
    </recommendedName>
</protein>
<dbReference type="EMBL" id="CYSE01000003">
    <property type="protein sequence ID" value="CUH78711.1"/>
    <property type="molecule type" value="Genomic_DNA"/>
</dbReference>
<evidence type="ECO:0000313" key="3">
    <source>
        <dbReference type="Proteomes" id="UP000054935"/>
    </source>
</evidence>
<dbReference type="Pfam" id="PF06568">
    <property type="entry name" value="YjiS-like"/>
    <property type="match status" value="1"/>
</dbReference>
<dbReference type="AlphaFoldDB" id="A0A0P1GBS4"/>
<sequence length="67" mass="7220">MAAFDTTQPAAATGSARRIGLMFTHAVSAFSAWNDTRITRKSLSALTDRELDDIGLGRGDIDGMSRF</sequence>
<feature type="domain" description="YjiS-like" evidence="1">
    <location>
        <begin position="27"/>
        <end position="62"/>
    </location>
</feature>